<protein>
    <submittedName>
        <fullName evidence="2">DUF4199 domain-containing protein</fullName>
    </submittedName>
</protein>
<dbReference type="Pfam" id="PF13858">
    <property type="entry name" value="DUF4199"/>
    <property type="match status" value="1"/>
</dbReference>
<name>A0A9D2ICJ2_9BACT</name>
<reference evidence="2" key="2">
    <citation type="submission" date="2021-04" db="EMBL/GenBank/DDBJ databases">
        <authorList>
            <person name="Gilroy R."/>
        </authorList>
    </citation>
    <scope>NUCLEOTIDE SEQUENCE</scope>
    <source>
        <strain evidence="2">CHK169-11906</strain>
    </source>
</reference>
<organism evidence="2 3">
    <name type="scientific">Candidatus Alistipes avicola</name>
    <dbReference type="NCBI Taxonomy" id="2838432"/>
    <lineage>
        <taxon>Bacteria</taxon>
        <taxon>Pseudomonadati</taxon>
        <taxon>Bacteroidota</taxon>
        <taxon>Bacteroidia</taxon>
        <taxon>Bacteroidales</taxon>
        <taxon>Rikenellaceae</taxon>
        <taxon>Alistipes</taxon>
    </lineage>
</organism>
<reference evidence="2" key="1">
    <citation type="journal article" date="2021" name="PeerJ">
        <title>Extensive microbial diversity within the chicken gut microbiome revealed by metagenomics and culture.</title>
        <authorList>
            <person name="Gilroy R."/>
            <person name="Ravi A."/>
            <person name="Getino M."/>
            <person name="Pursley I."/>
            <person name="Horton D.L."/>
            <person name="Alikhan N.F."/>
            <person name="Baker D."/>
            <person name="Gharbi K."/>
            <person name="Hall N."/>
            <person name="Watson M."/>
            <person name="Adriaenssens E.M."/>
            <person name="Foster-Nyarko E."/>
            <person name="Jarju S."/>
            <person name="Secka A."/>
            <person name="Antonio M."/>
            <person name="Oren A."/>
            <person name="Chaudhuri R.R."/>
            <person name="La Ragione R."/>
            <person name="Hildebrand F."/>
            <person name="Pallen M.J."/>
        </authorList>
    </citation>
    <scope>NUCLEOTIDE SEQUENCE</scope>
    <source>
        <strain evidence="2">CHK169-11906</strain>
    </source>
</reference>
<dbReference type="Proteomes" id="UP000824259">
    <property type="component" value="Unassembled WGS sequence"/>
</dbReference>
<keyword evidence="1" id="KW-1133">Transmembrane helix</keyword>
<proteinExistence type="predicted"/>
<feature type="transmembrane region" description="Helical" evidence="1">
    <location>
        <begin position="6"/>
        <end position="27"/>
    </location>
</feature>
<comment type="caution">
    <text evidence="2">The sequence shown here is derived from an EMBL/GenBank/DDBJ whole genome shotgun (WGS) entry which is preliminary data.</text>
</comment>
<feature type="transmembrane region" description="Helical" evidence="1">
    <location>
        <begin position="39"/>
        <end position="61"/>
    </location>
</feature>
<dbReference type="InterPro" id="IPR025250">
    <property type="entry name" value="DUF4199"/>
</dbReference>
<keyword evidence="1" id="KW-0472">Membrane</keyword>
<keyword evidence="1" id="KW-0812">Transmembrane</keyword>
<dbReference type="AlphaFoldDB" id="A0A9D2ICJ2"/>
<feature type="transmembrane region" description="Helical" evidence="1">
    <location>
        <begin position="81"/>
        <end position="102"/>
    </location>
</feature>
<sequence length="191" mass="20940">MVKSNFWNEACKYGAIIGLAMSVAYIIEQSFMLSGKLPLMMAMALVWVIASVGYIVMLYYFTKRRRAAYAPEEGFSFGQGFGFLIAMVLLAALIKGVIEFLYRSVLIGYSEYMDRYINAMSQAISGGGVPASMEGFYAQTFEQMQSMPEPSILATVWSAVFGNLLVGGLLSLILAAVLARAPRPFGPQSEE</sequence>
<accession>A0A9D2ICJ2</accession>
<dbReference type="EMBL" id="DWYR01000005">
    <property type="protein sequence ID" value="HJA98246.1"/>
    <property type="molecule type" value="Genomic_DNA"/>
</dbReference>
<evidence type="ECO:0000256" key="1">
    <source>
        <dbReference type="SAM" id="Phobius"/>
    </source>
</evidence>
<evidence type="ECO:0000313" key="3">
    <source>
        <dbReference type="Proteomes" id="UP000824259"/>
    </source>
</evidence>
<evidence type="ECO:0000313" key="2">
    <source>
        <dbReference type="EMBL" id="HJA98246.1"/>
    </source>
</evidence>
<gene>
    <name evidence="2" type="ORF">H9779_01425</name>
</gene>
<feature type="transmembrane region" description="Helical" evidence="1">
    <location>
        <begin position="152"/>
        <end position="179"/>
    </location>
</feature>